<evidence type="ECO:0000256" key="1">
    <source>
        <dbReference type="SAM" id="Phobius"/>
    </source>
</evidence>
<feature type="domain" description="PAC" evidence="3">
    <location>
        <begin position="544"/>
        <end position="597"/>
    </location>
</feature>
<feature type="domain" description="PAS" evidence="2">
    <location>
        <begin position="212"/>
        <end position="285"/>
    </location>
</feature>
<dbReference type="SMART" id="SM00086">
    <property type="entry name" value="PAC"/>
    <property type="match status" value="4"/>
</dbReference>
<feature type="domain" description="GGDEF" evidence="5">
    <location>
        <begin position="960"/>
        <end position="1093"/>
    </location>
</feature>
<keyword evidence="1" id="KW-0472">Membrane</keyword>
<dbReference type="InterPro" id="IPR018771">
    <property type="entry name" value="PocR_dom"/>
</dbReference>
<feature type="domain" description="PAC" evidence="3">
    <location>
        <begin position="876"/>
        <end position="928"/>
    </location>
</feature>
<dbReference type="SUPFAM" id="SSF55785">
    <property type="entry name" value="PYP-like sensor domain (PAS domain)"/>
    <property type="match status" value="4"/>
</dbReference>
<evidence type="ECO:0000313" key="7">
    <source>
        <dbReference type="Proteomes" id="UP001477278"/>
    </source>
</evidence>
<dbReference type="Pfam" id="PF00563">
    <property type="entry name" value="EAL"/>
    <property type="match status" value="1"/>
</dbReference>
<dbReference type="EMBL" id="JBDPZN010000002">
    <property type="protein sequence ID" value="MEO3682245.1"/>
    <property type="molecule type" value="Genomic_DNA"/>
</dbReference>
<accession>A0ABV0FNP8</accession>
<dbReference type="Gene3D" id="3.20.20.450">
    <property type="entry name" value="EAL domain"/>
    <property type="match status" value="1"/>
</dbReference>
<dbReference type="InterPro" id="IPR029787">
    <property type="entry name" value="Nucleotide_cyclase"/>
</dbReference>
<dbReference type="CDD" id="cd00130">
    <property type="entry name" value="PAS"/>
    <property type="match status" value="4"/>
</dbReference>
<dbReference type="CDD" id="cd01948">
    <property type="entry name" value="EAL"/>
    <property type="match status" value="1"/>
</dbReference>
<dbReference type="Pfam" id="PF00989">
    <property type="entry name" value="PAS"/>
    <property type="match status" value="1"/>
</dbReference>
<evidence type="ECO:0000259" key="2">
    <source>
        <dbReference type="PROSITE" id="PS50112"/>
    </source>
</evidence>
<dbReference type="PANTHER" id="PTHR44757:SF2">
    <property type="entry name" value="BIOFILM ARCHITECTURE MAINTENANCE PROTEIN MBAA"/>
    <property type="match status" value="1"/>
</dbReference>
<dbReference type="SMART" id="SM00091">
    <property type="entry name" value="PAS"/>
    <property type="match status" value="4"/>
</dbReference>
<dbReference type="InterPro" id="IPR013655">
    <property type="entry name" value="PAS_fold_3"/>
</dbReference>
<dbReference type="NCBIfam" id="TIGR00254">
    <property type="entry name" value="GGDEF"/>
    <property type="match status" value="1"/>
</dbReference>
<evidence type="ECO:0000259" key="5">
    <source>
        <dbReference type="PROSITE" id="PS50887"/>
    </source>
</evidence>
<dbReference type="RefSeq" id="WP_347689976.1">
    <property type="nucleotide sequence ID" value="NZ_JBDPZN010000002.1"/>
</dbReference>
<dbReference type="InterPro" id="IPR043128">
    <property type="entry name" value="Rev_trsase/Diguanyl_cyclase"/>
</dbReference>
<dbReference type="InterPro" id="IPR035919">
    <property type="entry name" value="EAL_sf"/>
</dbReference>
<dbReference type="PROSITE" id="PS50112">
    <property type="entry name" value="PAS"/>
    <property type="match status" value="3"/>
</dbReference>
<dbReference type="InterPro" id="IPR013656">
    <property type="entry name" value="PAS_4"/>
</dbReference>
<comment type="caution">
    <text evidence="6">The sequence shown here is derived from an EMBL/GenBank/DDBJ whole genome shotgun (WGS) entry which is preliminary data.</text>
</comment>
<keyword evidence="1" id="KW-0812">Transmembrane</keyword>
<feature type="domain" description="PAS" evidence="2">
    <location>
        <begin position="343"/>
        <end position="413"/>
    </location>
</feature>
<evidence type="ECO:0000313" key="6">
    <source>
        <dbReference type="EMBL" id="MEO3682245.1"/>
    </source>
</evidence>
<dbReference type="Gene3D" id="3.30.70.270">
    <property type="match status" value="1"/>
</dbReference>
<dbReference type="PANTHER" id="PTHR44757">
    <property type="entry name" value="DIGUANYLATE CYCLASE DGCP"/>
    <property type="match status" value="1"/>
</dbReference>
<feature type="transmembrane region" description="Helical" evidence="1">
    <location>
        <begin position="6"/>
        <end position="27"/>
    </location>
</feature>
<protein>
    <submittedName>
        <fullName evidence="6">PAS domain S-box protein</fullName>
    </submittedName>
</protein>
<dbReference type="Proteomes" id="UP001477278">
    <property type="component" value="Unassembled WGS sequence"/>
</dbReference>
<dbReference type="SMART" id="SM00052">
    <property type="entry name" value="EAL"/>
    <property type="match status" value="1"/>
</dbReference>
<dbReference type="SUPFAM" id="SSF55073">
    <property type="entry name" value="Nucleotide cyclase"/>
    <property type="match status" value="1"/>
</dbReference>
<dbReference type="Pfam" id="PF08448">
    <property type="entry name" value="PAS_4"/>
    <property type="match status" value="1"/>
</dbReference>
<sequence length="1484" mass="167680">MEAGSRRILLFSVPLTLLIMAIVYYSFNSGRDIAFRYSPLIDAAIKIKLEATTGHLWFEEAISGDSSIDIDTVWAHFDKSLWYAHVMLEGGKNGDTVIMPLDNPDLRQQIDQTIVDLQKFRHMAQQRWDAQSTSAIGSDIDQQFDQAFIAFNLAVDHVETALQQVINDDLHTFKLMQLLLAALILMVGIVIVSLLLRYNTRINKHLLTLFKQEERLRITLSSIGDAVIVTDTHGTVTYINPVAIQLTGWTSLQALGQPLTKVFNIVDAYTLESVNNPVKRVLDTGSIVGLDNHTKLIAKDGSEYHIADSAAPMRNPAGDISGVVLVFRDITEERTLFSELESSQAMIKALLNTVPDMIWLKDTQGSYLACNTKFEEMYGAKEHEIIGKTDFDFVSHELATFFRHNDAKALHAGESTVNEESLTFANDGHVEQVETIKTPMKDNHGHLVGILGVARDVTNYKKSLEQLKQSEARLKEAQVYAKIGYWELLPDQKTAVWSDQMCALFGLVENAKADPQTLCNVMNKSDIDTFMASVKECFLTGREHHVEYRIIRPKDGEERWIECRGQLITNSAGEVQKIAGFIQDITERKQAEDTLRKSEATIQNKLKAILEPDADIGALSLSDIIDAEALQSLMDDFYDLTGMLGAVLDIEGNILVSVGWQDICTQFHRCHPQTRKNCIESDTVLTLNVEHNTFKEYNCKNNMYEMVAPIVIGGKHLGNVFIGQFFYQDKIPDVEIFRQQAHQYGFDEQTYLAALDKVPRFTRDEVAHGMRFYTKLTDIISASSFSAIKQSRLLAEREKAQERLQLFSRVFSDTHEGIMITDAKQQILDINPAFTQITGYSRGDIIGNTPNILSSGKQSPQFYALMWHTVSENGYWQGEVWNRTKQGQLYAELLTISSLTNSQNEVTHYVGMFSDITNSKLQQDQLNLMAHYDVLTKLPNRALFVDRFQQSIAHSMRTGHQLAVCFLDLDDFKPVNDNYGHDVGDRLLIEVANRISACIREEDTVSRQGGDEFAILLNDIKSASQYEVTIDRIHKALAEPYIIDDIQHRITVSSGLTLYPADNGDIDTLLRHADHAMYQSKLTGKNRSRLYSADSDQLIIQKNHHLEEIQQAFANHEFQLYYQPKVNMVSGHVFGVEALIRWNHPQKGLTSPGDFLPFIDGTVLEIDIGEWVINQALQQLDDWQKQGIKLEISVNISSNHLRTPTFVAHLEDSLSQYPNNNAQYLQLEILESSAFGDINTINHIIEECQNRLGVSFALDDFGTGYSSLTHLRSLPVNTIKIDQSFVRDILDDPSDYSIIEGVIALTKSFDRNVIAEGVETTNHGLLLLLMGCEQAQGYGIAKPMPAIDFLPWLSNYIPNKSWRIGGNQNHSNKQTSLDIFKLITAQWREKFAKKILSSADEGIPWPILDDQTCQCGNWIRREKQGQLFESQYIQLFEHHHSKIHFIADGIKHQYLHGHLDAACESLVDLDLAFDDIDNTVSLCQ</sequence>
<dbReference type="Pfam" id="PF13426">
    <property type="entry name" value="PAS_9"/>
    <property type="match status" value="1"/>
</dbReference>
<feature type="domain" description="EAL" evidence="4">
    <location>
        <begin position="1102"/>
        <end position="1357"/>
    </location>
</feature>
<dbReference type="PROSITE" id="PS50883">
    <property type="entry name" value="EAL"/>
    <property type="match status" value="1"/>
</dbReference>
<feature type="domain" description="PAS" evidence="2">
    <location>
        <begin position="803"/>
        <end position="849"/>
    </location>
</feature>
<dbReference type="InterPro" id="IPR001610">
    <property type="entry name" value="PAC"/>
</dbReference>
<organism evidence="6 7">
    <name type="scientific">Shewanella vesiculosa</name>
    <dbReference type="NCBI Taxonomy" id="518738"/>
    <lineage>
        <taxon>Bacteria</taxon>
        <taxon>Pseudomonadati</taxon>
        <taxon>Pseudomonadota</taxon>
        <taxon>Gammaproteobacteria</taxon>
        <taxon>Alteromonadales</taxon>
        <taxon>Shewanellaceae</taxon>
        <taxon>Shewanella</taxon>
    </lineage>
</organism>
<dbReference type="InterPro" id="IPR000160">
    <property type="entry name" value="GGDEF_dom"/>
</dbReference>
<dbReference type="PROSITE" id="PS50113">
    <property type="entry name" value="PAC"/>
    <property type="match status" value="4"/>
</dbReference>
<evidence type="ECO:0000259" key="4">
    <source>
        <dbReference type="PROSITE" id="PS50883"/>
    </source>
</evidence>
<dbReference type="SMART" id="SM00267">
    <property type="entry name" value="GGDEF"/>
    <property type="match status" value="1"/>
</dbReference>
<keyword evidence="7" id="KW-1185">Reference proteome</keyword>
<dbReference type="InterPro" id="IPR013767">
    <property type="entry name" value="PAS_fold"/>
</dbReference>
<dbReference type="Gene3D" id="3.30.450.20">
    <property type="entry name" value="PAS domain"/>
    <property type="match status" value="4"/>
</dbReference>
<dbReference type="NCBIfam" id="TIGR00229">
    <property type="entry name" value="sensory_box"/>
    <property type="match status" value="4"/>
</dbReference>
<keyword evidence="1" id="KW-1133">Transmembrane helix</keyword>
<evidence type="ECO:0000259" key="3">
    <source>
        <dbReference type="PROSITE" id="PS50113"/>
    </source>
</evidence>
<dbReference type="Pfam" id="PF10114">
    <property type="entry name" value="PocR"/>
    <property type="match status" value="1"/>
</dbReference>
<dbReference type="CDD" id="cd01949">
    <property type="entry name" value="GGDEF"/>
    <property type="match status" value="1"/>
</dbReference>
<gene>
    <name evidence="6" type="ORF">ABHN84_08035</name>
</gene>
<dbReference type="PROSITE" id="PS50887">
    <property type="entry name" value="GGDEF"/>
    <property type="match status" value="1"/>
</dbReference>
<dbReference type="InterPro" id="IPR000014">
    <property type="entry name" value="PAS"/>
</dbReference>
<feature type="domain" description="PAC" evidence="3">
    <location>
        <begin position="417"/>
        <end position="469"/>
    </location>
</feature>
<feature type="transmembrane region" description="Helical" evidence="1">
    <location>
        <begin position="178"/>
        <end position="198"/>
    </location>
</feature>
<proteinExistence type="predicted"/>
<feature type="domain" description="PAC" evidence="3">
    <location>
        <begin position="290"/>
        <end position="342"/>
    </location>
</feature>
<name>A0ABV0FNP8_9GAMM</name>
<dbReference type="Pfam" id="PF08447">
    <property type="entry name" value="PAS_3"/>
    <property type="match status" value="1"/>
</dbReference>
<dbReference type="Gene3D" id="2.10.70.100">
    <property type="match status" value="1"/>
</dbReference>
<dbReference type="InterPro" id="IPR035965">
    <property type="entry name" value="PAS-like_dom_sf"/>
</dbReference>
<dbReference type="InterPro" id="IPR000700">
    <property type="entry name" value="PAS-assoc_C"/>
</dbReference>
<dbReference type="InterPro" id="IPR001633">
    <property type="entry name" value="EAL_dom"/>
</dbReference>
<dbReference type="Pfam" id="PF00990">
    <property type="entry name" value="GGDEF"/>
    <property type="match status" value="1"/>
</dbReference>
<dbReference type="SUPFAM" id="SSF141868">
    <property type="entry name" value="EAL domain-like"/>
    <property type="match status" value="1"/>
</dbReference>
<reference evidence="6 7" key="1">
    <citation type="submission" date="2024-05" db="EMBL/GenBank/DDBJ databases">
        <title>Genome sequencing of Marine Estuary Bacteria, Shewanella vesiculosa and S. baltica, and Pseudomonas syringae.</title>
        <authorList>
            <person name="Gurung A."/>
            <person name="Maclea K.S."/>
        </authorList>
    </citation>
    <scope>NUCLEOTIDE SEQUENCE [LARGE SCALE GENOMIC DNA]</scope>
    <source>
        <strain evidence="6 7">1A</strain>
    </source>
</reference>
<dbReference type="InterPro" id="IPR052155">
    <property type="entry name" value="Biofilm_reg_signaling"/>
</dbReference>